<evidence type="ECO:0000313" key="4">
    <source>
        <dbReference type="EMBL" id="CAI6376688.1"/>
    </source>
</evidence>
<sequence>MEDKLQSFYWNCLLPEIVDPAFKYRLLISDIRDPKTSTVKTPKAKKKLF</sequence>
<evidence type="ECO:0000313" key="5">
    <source>
        <dbReference type="Proteomes" id="UP001160148"/>
    </source>
</evidence>
<comment type="caution">
    <text evidence="3">The sequence shown here is derived from an EMBL/GenBank/DDBJ whole genome shotgun (WGS) entry which is preliminary data.</text>
</comment>
<dbReference type="EMBL" id="CARXXK010001270">
    <property type="protein sequence ID" value="CAI6375142.1"/>
    <property type="molecule type" value="Genomic_DNA"/>
</dbReference>
<dbReference type="EMBL" id="CARXXK010000003">
    <property type="protein sequence ID" value="CAI6362548.1"/>
    <property type="molecule type" value="Genomic_DNA"/>
</dbReference>
<dbReference type="AlphaFoldDB" id="A0AAV0Y563"/>
<dbReference type="EMBL" id="CARXXK010000001">
    <property type="protein sequence ID" value="CAI6352247.1"/>
    <property type="molecule type" value="Genomic_DNA"/>
</dbReference>
<dbReference type="EMBL" id="CARXXK010001544">
    <property type="protein sequence ID" value="CAI6376688.1"/>
    <property type="molecule type" value="Genomic_DNA"/>
</dbReference>
<keyword evidence="5" id="KW-1185">Reference proteome</keyword>
<proteinExistence type="predicted"/>
<name>A0AAV0Y563_9HEMI</name>
<reference evidence="3 5" key="1">
    <citation type="submission" date="2023-01" db="EMBL/GenBank/DDBJ databases">
        <authorList>
            <person name="Whitehead M."/>
        </authorList>
    </citation>
    <scope>NUCLEOTIDE SEQUENCE [LARGE SCALE GENOMIC DNA]</scope>
</reference>
<gene>
    <name evidence="2" type="ORF">MEUPH1_LOCUS17608</name>
    <name evidence="3" type="ORF">MEUPH1_LOCUS28678</name>
    <name evidence="4" type="ORF">MEUPH1_LOCUS30034</name>
    <name evidence="1" type="ORF">MEUPH1_LOCUS8513</name>
</gene>
<dbReference type="Proteomes" id="UP001160148">
    <property type="component" value="Unassembled WGS sequence"/>
</dbReference>
<organism evidence="3 5">
    <name type="scientific">Macrosiphum euphorbiae</name>
    <name type="common">potato aphid</name>
    <dbReference type="NCBI Taxonomy" id="13131"/>
    <lineage>
        <taxon>Eukaryota</taxon>
        <taxon>Metazoa</taxon>
        <taxon>Ecdysozoa</taxon>
        <taxon>Arthropoda</taxon>
        <taxon>Hexapoda</taxon>
        <taxon>Insecta</taxon>
        <taxon>Pterygota</taxon>
        <taxon>Neoptera</taxon>
        <taxon>Paraneoptera</taxon>
        <taxon>Hemiptera</taxon>
        <taxon>Sternorrhyncha</taxon>
        <taxon>Aphidomorpha</taxon>
        <taxon>Aphidoidea</taxon>
        <taxon>Aphididae</taxon>
        <taxon>Macrosiphini</taxon>
        <taxon>Macrosiphum</taxon>
    </lineage>
</organism>
<evidence type="ECO:0000313" key="2">
    <source>
        <dbReference type="EMBL" id="CAI6362548.1"/>
    </source>
</evidence>
<accession>A0AAV0Y563</accession>
<evidence type="ECO:0000313" key="3">
    <source>
        <dbReference type="EMBL" id="CAI6375142.1"/>
    </source>
</evidence>
<evidence type="ECO:0000313" key="1">
    <source>
        <dbReference type="EMBL" id="CAI6352247.1"/>
    </source>
</evidence>
<protein>
    <submittedName>
        <fullName evidence="3">Uncharacterized protein</fullName>
    </submittedName>
</protein>